<sequence>MKKYNMHYINDRGQLVHPEEALRKSWKMKPLPEEKEYRMDEDSGDYHRKQRRALSIWAMKMKW</sequence>
<evidence type="ECO:0000313" key="2">
    <source>
        <dbReference type="Proteomes" id="UP000664218"/>
    </source>
</evidence>
<protein>
    <submittedName>
        <fullName evidence="1">Uncharacterized protein</fullName>
    </submittedName>
</protein>
<reference evidence="1" key="1">
    <citation type="submission" date="2021-03" db="EMBL/GenBank/DDBJ databases">
        <title>Proteiniclasticum marinus sp. nov., isolated from tidal flat sediment.</title>
        <authorList>
            <person name="Namirimu T."/>
            <person name="Yang J.-A."/>
            <person name="Yang S.-H."/>
            <person name="Kim Y.-J."/>
            <person name="Kwon K.K."/>
        </authorList>
    </citation>
    <scope>NUCLEOTIDE SEQUENCE</scope>
    <source>
        <strain evidence="1">SCR006</strain>
    </source>
</reference>
<dbReference type="AlphaFoldDB" id="A0A939HAG0"/>
<comment type="caution">
    <text evidence="1">The sequence shown here is derived from an EMBL/GenBank/DDBJ whole genome shotgun (WGS) entry which is preliminary data.</text>
</comment>
<evidence type="ECO:0000313" key="1">
    <source>
        <dbReference type="EMBL" id="MBO1264715.1"/>
    </source>
</evidence>
<proteinExistence type="predicted"/>
<dbReference type="RefSeq" id="WP_207599232.1">
    <property type="nucleotide sequence ID" value="NZ_JAFNJU010000004.1"/>
</dbReference>
<dbReference type="Proteomes" id="UP000664218">
    <property type="component" value="Unassembled WGS sequence"/>
</dbReference>
<accession>A0A939HAG0</accession>
<gene>
    <name evidence="1" type="ORF">J3A84_06700</name>
</gene>
<organism evidence="1 2">
    <name type="scientific">Proteiniclasticum aestuarii</name>
    <dbReference type="NCBI Taxonomy" id="2817862"/>
    <lineage>
        <taxon>Bacteria</taxon>
        <taxon>Bacillati</taxon>
        <taxon>Bacillota</taxon>
        <taxon>Clostridia</taxon>
        <taxon>Eubacteriales</taxon>
        <taxon>Clostridiaceae</taxon>
        <taxon>Proteiniclasticum</taxon>
    </lineage>
</organism>
<dbReference type="EMBL" id="JAFNJU010000004">
    <property type="protein sequence ID" value="MBO1264715.1"/>
    <property type="molecule type" value="Genomic_DNA"/>
</dbReference>
<name>A0A939HAG0_9CLOT</name>
<keyword evidence="2" id="KW-1185">Reference proteome</keyword>